<dbReference type="PANTHER" id="PTHR30146">
    <property type="entry name" value="LACI-RELATED TRANSCRIPTIONAL REPRESSOR"/>
    <property type="match status" value="1"/>
</dbReference>
<dbReference type="Gene3D" id="1.10.260.40">
    <property type="entry name" value="lambda repressor-like DNA-binding domains"/>
    <property type="match status" value="1"/>
</dbReference>
<dbReference type="OrthoDB" id="4268837at2"/>
<dbReference type="PANTHER" id="PTHR30146:SF148">
    <property type="entry name" value="HTH-TYPE TRANSCRIPTIONAL REPRESSOR PURR-RELATED"/>
    <property type="match status" value="1"/>
</dbReference>
<dbReference type="RefSeq" id="WP_101395119.1">
    <property type="nucleotide sequence ID" value="NZ_PJNE01000001.1"/>
</dbReference>
<keyword evidence="1" id="KW-0678">Repressor</keyword>
<evidence type="ECO:0000313" key="7">
    <source>
        <dbReference type="Proteomes" id="UP000233781"/>
    </source>
</evidence>
<dbReference type="SMART" id="SM00354">
    <property type="entry name" value="HTH_LACI"/>
    <property type="match status" value="1"/>
</dbReference>
<dbReference type="Proteomes" id="UP000233781">
    <property type="component" value="Unassembled WGS sequence"/>
</dbReference>
<organism evidence="6 7">
    <name type="scientific">Phycicoccus duodecadis</name>
    <dbReference type="NCBI Taxonomy" id="173053"/>
    <lineage>
        <taxon>Bacteria</taxon>
        <taxon>Bacillati</taxon>
        <taxon>Actinomycetota</taxon>
        <taxon>Actinomycetes</taxon>
        <taxon>Micrococcales</taxon>
        <taxon>Intrasporangiaceae</taxon>
        <taxon>Phycicoccus</taxon>
    </lineage>
</organism>
<dbReference type="AlphaFoldDB" id="A0A2N3YI96"/>
<evidence type="ECO:0000256" key="2">
    <source>
        <dbReference type="ARBA" id="ARBA00023015"/>
    </source>
</evidence>
<evidence type="ECO:0000259" key="5">
    <source>
        <dbReference type="PROSITE" id="PS50932"/>
    </source>
</evidence>
<feature type="domain" description="HTH lacI-type" evidence="5">
    <location>
        <begin position="2"/>
        <end position="56"/>
    </location>
</feature>
<keyword evidence="7" id="KW-1185">Reference proteome</keyword>
<dbReference type="PROSITE" id="PS50932">
    <property type="entry name" value="HTH_LACI_2"/>
    <property type="match status" value="1"/>
</dbReference>
<dbReference type="Pfam" id="PF00356">
    <property type="entry name" value="LacI"/>
    <property type="match status" value="1"/>
</dbReference>
<dbReference type="SUPFAM" id="SSF53822">
    <property type="entry name" value="Periplasmic binding protein-like I"/>
    <property type="match status" value="1"/>
</dbReference>
<gene>
    <name evidence="6" type="ORF">ATL31_1390</name>
</gene>
<sequence>MATIYDVARLAAVSPATVSRVLNGRGDVNPELARRVEQSVRKLSYRPNGVARNLRRKVAAVWALVISDIENPHFTALVRGVEDVARANGHSVVLCNTDEDLERERAYIDVALSERMAGVVISPASDRQSALGPLLDAGVPAVTIDRRLRSSPVSSVVVSNRRGGYEATAHLAAQGYRRIACVAGPLRTTTAAQRLAGYRAALGEAGLPADKALVRVADYKEAGGAAAVAELLRQPDPPDAIFVTNSLMTMGALRALGEAGVTIGTEVGIVGFDDLPWAPLVSPSLSTVAQPTYELGRTAAEMLVHQATDPEARVRSVTLPTELRVRGSSHR</sequence>
<proteinExistence type="predicted"/>
<dbReference type="InterPro" id="IPR046335">
    <property type="entry name" value="LacI/GalR-like_sensor"/>
</dbReference>
<dbReference type="GO" id="GO:0000976">
    <property type="term" value="F:transcription cis-regulatory region binding"/>
    <property type="evidence" value="ECO:0007669"/>
    <property type="project" value="TreeGrafter"/>
</dbReference>
<evidence type="ECO:0000313" key="6">
    <source>
        <dbReference type="EMBL" id="PKW26576.1"/>
    </source>
</evidence>
<protein>
    <submittedName>
        <fullName evidence="6">LacI family transcriptional regulator</fullName>
    </submittedName>
</protein>
<dbReference type="CDD" id="cd06267">
    <property type="entry name" value="PBP1_LacI_sugar_binding-like"/>
    <property type="match status" value="1"/>
</dbReference>
<dbReference type="InterPro" id="IPR010982">
    <property type="entry name" value="Lambda_DNA-bd_dom_sf"/>
</dbReference>
<evidence type="ECO:0000256" key="3">
    <source>
        <dbReference type="ARBA" id="ARBA00023125"/>
    </source>
</evidence>
<dbReference type="InterPro" id="IPR028082">
    <property type="entry name" value="Peripla_BP_I"/>
</dbReference>
<dbReference type="Gene3D" id="3.40.50.2300">
    <property type="match status" value="2"/>
</dbReference>
<reference evidence="6 7" key="1">
    <citation type="submission" date="2017-12" db="EMBL/GenBank/DDBJ databases">
        <title>Sequencing the genomes of 1000 Actinobacteria strains.</title>
        <authorList>
            <person name="Klenk H.-P."/>
        </authorList>
    </citation>
    <scope>NUCLEOTIDE SEQUENCE [LARGE SCALE GENOMIC DNA]</scope>
    <source>
        <strain evidence="6 7">DSM 12806</strain>
    </source>
</reference>
<dbReference type="SUPFAM" id="SSF47413">
    <property type="entry name" value="lambda repressor-like DNA-binding domains"/>
    <property type="match status" value="1"/>
</dbReference>
<comment type="caution">
    <text evidence="6">The sequence shown here is derived from an EMBL/GenBank/DDBJ whole genome shotgun (WGS) entry which is preliminary data.</text>
</comment>
<dbReference type="EMBL" id="PJNE01000001">
    <property type="protein sequence ID" value="PKW26576.1"/>
    <property type="molecule type" value="Genomic_DNA"/>
</dbReference>
<dbReference type="GO" id="GO:0003700">
    <property type="term" value="F:DNA-binding transcription factor activity"/>
    <property type="evidence" value="ECO:0007669"/>
    <property type="project" value="TreeGrafter"/>
</dbReference>
<evidence type="ECO:0000256" key="1">
    <source>
        <dbReference type="ARBA" id="ARBA00022491"/>
    </source>
</evidence>
<keyword evidence="3" id="KW-0238">DNA-binding</keyword>
<dbReference type="CDD" id="cd01392">
    <property type="entry name" value="HTH_LacI"/>
    <property type="match status" value="1"/>
</dbReference>
<keyword evidence="2" id="KW-0805">Transcription regulation</keyword>
<evidence type="ECO:0000256" key="4">
    <source>
        <dbReference type="ARBA" id="ARBA00023163"/>
    </source>
</evidence>
<dbReference type="Pfam" id="PF13377">
    <property type="entry name" value="Peripla_BP_3"/>
    <property type="match status" value="1"/>
</dbReference>
<keyword evidence="4" id="KW-0804">Transcription</keyword>
<accession>A0A2N3YI96</accession>
<name>A0A2N3YI96_9MICO</name>
<dbReference type="PRINTS" id="PR00036">
    <property type="entry name" value="HTHLACI"/>
</dbReference>
<dbReference type="PROSITE" id="PS00356">
    <property type="entry name" value="HTH_LACI_1"/>
    <property type="match status" value="1"/>
</dbReference>
<dbReference type="InterPro" id="IPR000843">
    <property type="entry name" value="HTH_LacI"/>
</dbReference>